<dbReference type="EMBL" id="RDPI01000249">
    <property type="protein sequence ID" value="MBF4375637.1"/>
    <property type="molecule type" value="Genomic_DNA"/>
</dbReference>
<reference evidence="2 4" key="2">
    <citation type="journal article" date="2021" name="PeerJ">
        <title>Analysis of 44 Vibrio anguillarum genomes reveals high genetic diversity.</title>
        <authorList>
            <person name="Hansen M.J."/>
            <person name="Dalsgaard I."/>
        </authorList>
    </citation>
    <scope>NUCLEOTIDE SEQUENCE [LARGE SCALE GENOMIC DNA]</scope>
    <source>
        <strain evidence="2 4">040915-1/1B</strain>
    </source>
</reference>
<dbReference type="Proteomes" id="UP000256923">
    <property type="component" value="Chromosome 1"/>
</dbReference>
<proteinExistence type="predicted"/>
<evidence type="ECO:0000313" key="2">
    <source>
        <dbReference type="EMBL" id="MBF4375637.1"/>
    </source>
</evidence>
<evidence type="ECO:0000313" key="4">
    <source>
        <dbReference type="Proteomes" id="UP000726136"/>
    </source>
</evidence>
<keyword evidence="4" id="KW-1185">Reference proteome</keyword>
<dbReference type="AlphaFoldDB" id="A0A241PQV8"/>
<dbReference type="RefSeq" id="WP_019282908.1">
    <property type="nucleotide sequence ID" value="NZ_CP022103.1"/>
</dbReference>
<name>A0A241PQV8_VIBAN</name>
<dbReference type="Proteomes" id="UP000726136">
    <property type="component" value="Unassembled WGS sequence"/>
</dbReference>
<sequence length="175" mass="20492">MSLRMLVMKCWKYVNKTIGILSLLLIITLLIQFYLATSFTPSFVNKTETVISKVVLTYGEEKQDSRYREVSYTLVPFFLNRYELLANIKFDSGESVKTQFLITFWPFNEYSIKFISKLVDKEQVRFFDRPEQHILFDGGDEEFQVLPSDARQYCYVQLSDQAIQCVDVNSINGNK</sequence>
<evidence type="ECO:0000313" key="1">
    <source>
        <dbReference type="EMBL" id="AZS23741.1"/>
    </source>
</evidence>
<reference evidence="1 3" key="1">
    <citation type="submission" date="2018-12" db="EMBL/GenBank/DDBJ databases">
        <title>Characterization and Draft Genome of Vibrio anguillarum J360 Marine Pathogen Isolated from an Outbreak in Lumpfish (Cyclopterus lumpus).</title>
        <authorList>
            <person name="Vasquez J.I."/>
            <person name="Cao T."/>
            <person name="Chakraborty S."/>
            <person name="Gnanagobal H."/>
            <person name="Wescot J."/>
            <person name="Boyce D."/>
            <person name="Santander J."/>
        </authorList>
    </citation>
    <scope>NUCLEOTIDE SEQUENCE [LARGE SCALE GENOMIC DNA]</scope>
    <source>
        <strain evidence="1 3">J360</strain>
    </source>
</reference>
<protein>
    <submittedName>
        <fullName evidence="1">Uncharacterized protein</fullName>
    </submittedName>
</protein>
<gene>
    <name evidence="1" type="ORF">DYL72_00860</name>
    <name evidence="2" type="ORF">EAY46_21815</name>
</gene>
<accession>A0A241PQV8</accession>
<evidence type="ECO:0000313" key="3">
    <source>
        <dbReference type="Proteomes" id="UP000256923"/>
    </source>
</evidence>
<organism evidence="1 3">
    <name type="scientific">Vibrio anguillarum</name>
    <name type="common">Listonella anguillarum</name>
    <dbReference type="NCBI Taxonomy" id="55601"/>
    <lineage>
        <taxon>Bacteria</taxon>
        <taxon>Pseudomonadati</taxon>
        <taxon>Pseudomonadota</taxon>
        <taxon>Gammaproteobacteria</taxon>
        <taxon>Vibrionales</taxon>
        <taxon>Vibrionaceae</taxon>
        <taxon>Vibrio</taxon>
    </lineage>
</organism>
<dbReference type="EMBL" id="CP034672">
    <property type="protein sequence ID" value="AZS23741.1"/>
    <property type="molecule type" value="Genomic_DNA"/>
</dbReference>